<evidence type="ECO:0000313" key="3">
    <source>
        <dbReference type="Proteomes" id="UP000317835"/>
    </source>
</evidence>
<accession>A0A518H0M4</accession>
<proteinExistence type="predicted"/>
<feature type="domain" description="Transposase IS4-like" evidence="1">
    <location>
        <begin position="3"/>
        <end position="111"/>
    </location>
</feature>
<organism evidence="2 3">
    <name type="scientific">Tautonia plasticadhaerens</name>
    <dbReference type="NCBI Taxonomy" id="2527974"/>
    <lineage>
        <taxon>Bacteria</taxon>
        <taxon>Pseudomonadati</taxon>
        <taxon>Planctomycetota</taxon>
        <taxon>Planctomycetia</taxon>
        <taxon>Isosphaerales</taxon>
        <taxon>Isosphaeraceae</taxon>
        <taxon>Tautonia</taxon>
    </lineage>
</organism>
<dbReference type="GO" id="GO:0006313">
    <property type="term" value="P:DNA transposition"/>
    <property type="evidence" value="ECO:0007669"/>
    <property type="project" value="InterPro"/>
</dbReference>
<dbReference type="GO" id="GO:0004803">
    <property type="term" value="F:transposase activity"/>
    <property type="evidence" value="ECO:0007669"/>
    <property type="project" value="InterPro"/>
</dbReference>
<dbReference type="GO" id="GO:0003677">
    <property type="term" value="F:DNA binding"/>
    <property type="evidence" value="ECO:0007669"/>
    <property type="project" value="InterPro"/>
</dbReference>
<evidence type="ECO:0000313" key="2">
    <source>
        <dbReference type="EMBL" id="QDV34389.1"/>
    </source>
</evidence>
<dbReference type="Proteomes" id="UP000317835">
    <property type="component" value="Chromosome"/>
</dbReference>
<keyword evidence="3" id="KW-1185">Reference proteome</keyword>
<dbReference type="KEGG" id="tpla:ElP_22750"/>
<dbReference type="NCBIfam" id="NF033580">
    <property type="entry name" value="transpos_IS5_3"/>
    <property type="match status" value="1"/>
</dbReference>
<dbReference type="Pfam" id="PF01609">
    <property type="entry name" value="DDE_Tnp_1"/>
    <property type="match status" value="1"/>
</dbReference>
<name>A0A518H0M4_9BACT</name>
<protein>
    <submittedName>
        <fullName evidence="2">Transposase DDE domain protein</fullName>
    </submittedName>
</protein>
<sequence length="113" mass="12501">MRLILTGGQAHDMSQAGPLIDGIECEHVIADKGYDSGPFVAAIKSAGAAAVIPSRSNRRESRPMDAHLYRERNQVERLIGRLKECRRVATRYEKTARNYLAFCQLASAMVLLA</sequence>
<dbReference type="InterPro" id="IPR002559">
    <property type="entry name" value="Transposase_11"/>
</dbReference>
<dbReference type="AlphaFoldDB" id="A0A518H0M4"/>
<evidence type="ECO:0000259" key="1">
    <source>
        <dbReference type="Pfam" id="PF01609"/>
    </source>
</evidence>
<dbReference type="EMBL" id="CP036426">
    <property type="protein sequence ID" value="QDV34389.1"/>
    <property type="molecule type" value="Genomic_DNA"/>
</dbReference>
<dbReference type="PANTHER" id="PTHR30007:SF1">
    <property type="entry name" value="BLR1914 PROTEIN"/>
    <property type="match status" value="1"/>
</dbReference>
<gene>
    <name evidence="2" type="ORF">ElP_22750</name>
</gene>
<reference evidence="2 3" key="1">
    <citation type="submission" date="2019-02" db="EMBL/GenBank/DDBJ databases">
        <title>Deep-cultivation of Planctomycetes and their phenomic and genomic characterization uncovers novel biology.</title>
        <authorList>
            <person name="Wiegand S."/>
            <person name="Jogler M."/>
            <person name="Boedeker C."/>
            <person name="Pinto D."/>
            <person name="Vollmers J."/>
            <person name="Rivas-Marin E."/>
            <person name="Kohn T."/>
            <person name="Peeters S.H."/>
            <person name="Heuer A."/>
            <person name="Rast P."/>
            <person name="Oberbeckmann S."/>
            <person name="Bunk B."/>
            <person name="Jeske O."/>
            <person name="Meyerdierks A."/>
            <person name="Storesund J.E."/>
            <person name="Kallscheuer N."/>
            <person name="Luecker S."/>
            <person name="Lage O.M."/>
            <person name="Pohl T."/>
            <person name="Merkel B.J."/>
            <person name="Hornburger P."/>
            <person name="Mueller R.-W."/>
            <person name="Bruemmer F."/>
            <person name="Labrenz M."/>
            <person name="Spormann A.M."/>
            <person name="Op den Camp H."/>
            <person name="Overmann J."/>
            <person name="Amann R."/>
            <person name="Jetten M.S.M."/>
            <person name="Mascher T."/>
            <person name="Medema M.H."/>
            <person name="Devos D.P."/>
            <person name="Kaster A.-K."/>
            <person name="Ovreas L."/>
            <person name="Rohde M."/>
            <person name="Galperin M.Y."/>
            <person name="Jogler C."/>
        </authorList>
    </citation>
    <scope>NUCLEOTIDE SEQUENCE [LARGE SCALE GENOMIC DNA]</scope>
    <source>
        <strain evidence="2 3">ElP</strain>
    </source>
</reference>
<dbReference type="PANTHER" id="PTHR30007">
    <property type="entry name" value="PHP DOMAIN PROTEIN"/>
    <property type="match status" value="1"/>
</dbReference>